<dbReference type="EMBL" id="VHSH01000007">
    <property type="protein sequence ID" value="TQV77767.1"/>
    <property type="molecule type" value="Genomic_DNA"/>
</dbReference>
<reference evidence="1 2" key="1">
    <citation type="submission" date="2019-06" db="EMBL/GenBank/DDBJ databases">
        <title>Whole genome sequence for Rhodospirillaceae sp. R148.</title>
        <authorList>
            <person name="Wang G."/>
        </authorList>
    </citation>
    <scope>NUCLEOTIDE SEQUENCE [LARGE SCALE GENOMIC DNA]</scope>
    <source>
        <strain evidence="1 2">R148</strain>
    </source>
</reference>
<dbReference type="OrthoDB" id="1736849at2"/>
<dbReference type="InterPro" id="IPR036526">
    <property type="entry name" value="C-N_Hydrolase_sf"/>
</dbReference>
<dbReference type="Gene3D" id="3.60.110.10">
    <property type="entry name" value="Carbon-nitrogen hydrolase"/>
    <property type="match status" value="1"/>
</dbReference>
<protein>
    <recommendedName>
        <fullName evidence="3">CN hydrolase domain-containing protein</fullName>
    </recommendedName>
</protein>
<proteinExistence type="predicted"/>
<sequence>MTEILAAMIEFDNVADFGGADSGSYDQFDDALSRADAMMSQYGNGKELKMFVAPEYYFSGHSITEKGGTAITSLSRSQKHSLYDKIAQSSKSYPNMLIIPGSIAYSKARGFSKRKYYNVCPIAANGRIIHKYYKQTNDTYQSTDDYKSKDYGATFAHANLDFGIDICLDHGHKMLKSSLGNATVDVHILIADGAAPSPMSIAASTDGGAMVFCNMAGRGKNGVLSVVANKFGNPNTAGRNMVAELSQPLTGGMQVALYRGSVN</sequence>
<keyword evidence="2" id="KW-1185">Reference proteome</keyword>
<evidence type="ECO:0000313" key="2">
    <source>
        <dbReference type="Proteomes" id="UP000315252"/>
    </source>
</evidence>
<evidence type="ECO:0000313" key="1">
    <source>
        <dbReference type="EMBL" id="TQV77767.1"/>
    </source>
</evidence>
<organism evidence="1 2">
    <name type="scientific">Denitrobaculum tricleocarpae</name>
    <dbReference type="NCBI Taxonomy" id="2591009"/>
    <lineage>
        <taxon>Bacteria</taxon>
        <taxon>Pseudomonadati</taxon>
        <taxon>Pseudomonadota</taxon>
        <taxon>Alphaproteobacteria</taxon>
        <taxon>Rhodospirillales</taxon>
        <taxon>Rhodospirillaceae</taxon>
        <taxon>Denitrobaculum</taxon>
    </lineage>
</organism>
<comment type="caution">
    <text evidence="1">The sequence shown here is derived from an EMBL/GenBank/DDBJ whole genome shotgun (WGS) entry which is preliminary data.</text>
</comment>
<dbReference type="AlphaFoldDB" id="A0A545TKN4"/>
<dbReference type="RefSeq" id="WP_142898110.1">
    <property type="nucleotide sequence ID" value="NZ_ML660058.1"/>
</dbReference>
<dbReference type="Proteomes" id="UP000315252">
    <property type="component" value="Unassembled WGS sequence"/>
</dbReference>
<name>A0A545TKN4_9PROT</name>
<gene>
    <name evidence="1" type="ORF">FKG95_19600</name>
</gene>
<evidence type="ECO:0008006" key="3">
    <source>
        <dbReference type="Google" id="ProtNLM"/>
    </source>
</evidence>
<dbReference type="SUPFAM" id="SSF56317">
    <property type="entry name" value="Carbon-nitrogen hydrolase"/>
    <property type="match status" value="1"/>
</dbReference>
<accession>A0A545TKN4</accession>